<dbReference type="RefSeq" id="XP_018022146.1">
    <property type="nucleotide sequence ID" value="XM_018166657.2"/>
</dbReference>
<organism evidence="7 8">
    <name type="scientific">Hyalella azteca</name>
    <name type="common">Amphipod</name>
    <dbReference type="NCBI Taxonomy" id="294128"/>
    <lineage>
        <taxon>Eukaryota</taxon>
        <taxon>Metazoa</taxon>
        <taxon>Ecdysozoa</taxon>
        <taxon>Arthropoda</taxon>
        <taxon>Crustacea</taxon>
        <taxon>Multicrustacea</taxon>
        <taxon>Malacostraca</taxon>
        <taxon>Eumalacostraca</taxon>
        <taxon>Peracarida</taxon>
        <taxon>Amphipoda</taxon>
        <taxon>Senticaudata</taxon>
        <taxon>Talitrida</taxon>
        <taxon>Talitroidea</taxon>
        <taxon>Hyalellidae</taxon>
        <taxon>Hyalella</taxon>
    </lineage>
</organism>
<dbReference type="SMART" id="SM00339">
    <property type="entry name" value="FH"/>
    <property type="match status" value="1"/>
</dbReference>
<evidence type="ECO:0000256" key="4">
    <source>
        <dbReference type="PROSITE-ProRule" id="PRU00089"/>
    </source>
</evidence>
<dbReference type="OrthoDB" id="5954824at2759"/>
<dbReference type="KEGG" id="hazt:108678284"/>
<protein>
    <submittedName>
        <fullName evidence="8">Silk gland factor 1-like</fullName>
    </submittedName>
</protein>
<dbReference type="GO" id="GO:0009653">
    <property type="term" value="P:anatomical structure morphogenesis"/>
    <property type="evidence" value="ECO:0007669"/>
    <property type="project" value="TreeGrafter"/>
</dbReference>
<feature type="DNA-binding region" description="Fork-head" evidence="4">
    <location>
        <begin position="144"/>
        <end position="238"/>
    </location>
</feature>
<gene>
    <name evidence="8" type="primary">LOC108678284</name>
</gene>
<evidence type="ECO:0000256" key="2">
    <source>
        <dbReference type="ARBA" id="ARBA00023125"/>
    </source>
</evidence>
<dbReference type="GO" id="GO:0000978">
    <property type="term" value="F:RNA polymerase II cis-regulatory region sequence-specific DNA binding"/>
    <property type="evidence" value="ECO:0007669"/>
    <property type="project" value="TreeGrafter"/>
</dbReference>
<evidence type="ECO:0000313" key="7">
    <source>
        <dbReference type="Proteomes" id="UP000694843"/>
    </source>
</evidence>
<comment type="subcellular location">
    <subcellularLocation>
        <location evidence="1 4">Nucleus</location>
    </subcellularLocation>
</comment>
<accession>A0A8B7PAC6</accession>
<sequence length="508" mass="56563">MISQKLYSDSMTPMTSVPPPVSPMTQPHYNMNAMNPMMMNGYQQRLPPNMDFSSSMGGIGGMGMGGQCMSPGMGGMGTFSPMNPSMPQMNSMSGCMSAGMGGMGAMNQMMPYGRELPESDSPVTNALQRARQDKTYRRSYTHAKPPYSYISLITMSIQNAPSKMVTLAEIYQFIMDLFPYYRQNQQRWQNSIRHSLSFNDCFIKIPRTPDKPGKGSFWSLHPDSGNMFENGCYLRRQKRFKAEKKEKKSVSGSGIASQSLSHNQSPGGAGKNHDSNEEETKTHDVNMTSPASSVANGAHPSHLHQHPPPSNSDNVTSSMSQLLEAATKLEPSENPYHSLPPAATPLTDKYVPCDKYNQVDKYNHLQDKYQLHDKYPISDKYQPLTDKYGQDKYTDHNGHSLHHQIPHDLGPALHPSLLGYPKDYPNGHAKDYGNYLKEYNQLKDYHPSVHPFSITSIIAPHGDSKDYNGYGALSPLPPVSSATASHHNMIPDQHYYPPLYHNSSTTAL</sequence>
<reference evidence="8" key="1">
    <citation type="submission" date="2025-08" db="UniProtKB">
        <authorList>
            <consortium name="RefSeq"/>
        </authorList>
    </citation>
    <scope>IDENTIFICATION</scope>
    <source>
        <tissue evidence="8">Whole organism</tissue>
    </source>
</reference>
<dbReference type="PRINTS" id="PR00053">
    <property type="entry name" value="FORKHEAD"/>
</dbReference>
<dbReference type="GO" id="GO:0000981">
    <property type="term" value="F:DNA-binding transcription factor activity, RNA polymerase II-specific"/>
    <property type="evidence" value="ECO:0007669"/>
    <property type="project" value="TreeGrafter"/>
</dbReference>
<keyword evidence="7" id="KW-1185">Reference proteome</keyword>
<dbReference type="FunFam" id="1.10.10.10:FF:000042">
    <property type="entry name" value="hepatocyte nuclear factor 3-beta"/>
    <property type="match status" value="1"/>
</dbReference>
<dbReference type="AlphaFoldDB" id="A0A8B7PAC6"/>
<dbReference type="InterPro" id="IPR036390">
    <property type="entry name" value="WH_DNA-bd_sf"/>
</dbReference>
<feature type="region of interest" description="Disordered" evidence="5">
    <location>
        <begin position="243"/>
        <end position="318"/>
    </location>
</feature>
<feature type="region of interest" description="Disordered" evidence="5">
    <location>
        <begin position="1"/>
        <end position="22"/>
    </location>
</feature>
<evidence type="ECO:0000256" key="3">
    <source>
        <dbReference type="ARBA" id="ARBA00023242"/>
    </source>
</evidence>
<evidence type="ECO:0000256" key="5">
    <source>
        <dbReference type="SAM" id="MobiDB-lite"/>
    </source>
</evidence>
<dbReference type="InterPro" id="IPR050211">
    <property type="entry name" value="FOX_domain-containing"/>
</dbReference>
<dbReference type="PROSITE" id="PS50039">
    <property type="entry name" value="FORK_HEAD_3"/>
    <property type="match status" value="1"/>
</dbReference>
<feature type="domain" description="Fork-head" evidence="6">
    <location>
        <begin position="144"/>
        <end position="238"/>
    </location>
</feature>
<dbReference type="SUPFAM" id="SSF46785">
    <property type="entry name" value="Winged helix' DNA-binding domain"/>
    <property type="match status" value="1"/>
</dbReference>
<evidence type="ECO:0000259" key="6">
    <source>
        <dbReference type="PROSITE" id="PS50039"/>
    </source>
</evidence>
<dbReference type="Proteomes" id="UP000694843">
    <property type="component" value="Unplaced"/>
</dbReference>
<dbReference type="Pfam" id="PF00250">
    <property type="entry name" value="Forkhead"/>
    <property type="match status" value="1"/>
</dbReference>
<name>A0A8B7PAC6_HYAAZ</name>
<dbReference type="InterPro" id="IPR030456">
    <property type="entry name" value="TF_fork_head_CS_2"/>
</dbReference>
<dbReference type="Gene3D" id="1.10.10.10">
    <property type="entry name" value="Winged helix-like DNA-binding domain superfamily/Winged helix DNA-binding domain"/>
    <property type="match status" value="1"/>
</dbReference>
<dbReference type="PANTHER" id="PTHR11829:SF380">
    <property type="entry name" value="PROTEIN FORK HEAD"/>
    <property type="match status" value="1"/>
</dbReference>
<dbReference type="PROSITE" id="PS00658">
    <property type="entry name" value="FORK_HEAD_2"/>
    <property type="match status" value="1"/>
</dbReference>
<dbReference type="GO" id="GO:0030154">
    <property type="term" value="P:cell differentiation"/>
    <property type="evidence" value="ECO:0007669"/>
    <property type="project" value="TreeGrafter"/>
</dbReference>
<dbReference type="PANTHER" id="PTHR11829">
    <property type="entry name" value="FORKHEAD BOX PROTEIN"/>
    <property type="match status" value="1"/>
</dbReference>
<dbReference type="InterPro" id="IPR001766">
    <property type="entry name" value="Fork_head_dom"/>
</dbReference>
<feature type="compositionally biased region" description="Polar residues" evidence="5">
    <location>
        <begin position="250"/>
        <end position="266"/>
    </location>
</feature>
<evidence type="ECO:0000313" key="8">
    <source>
        <dbReference type="RefSeq" id="XP_018022146.1"/>
    </source>
</evidence>
<dbReference type="Pfam" id="PF08430">
    <property type="entry name" value="Forkhead_N"/>
    <property type="match status" value="1"/>
</dbReference>
<dbReference type="InterPro" id="IPR013638">
    <property type="entry name" value="Fork-head_N"/>
</dbReference>
<dbReference type="GO" id="GO:0005634">
    <property type="term" value="C:nucleus"/>
    <property type="evidence" value="ECO:0007669"/>
    <property type="project" value="UniProtKB-SubCell"/>
</dbReference>
<dbReference type="CDD" id="cd20041">
    <property type="entry name" value="FH_dFKH"/>
    <property type="match status" value="1"/>
</dbReference>
<keyword evidence="3 4" id="KW-0539">Nucleus</keyword>
<evidence type="ECO:0000256" key="1">
    <source>
        <dbReference type="ARBA" id="ARBA00004123"/>
    </source>
</evidence>
<proteinExistence type="predicted"/>
<feature type="compositionally biased region" description="Polar residues" evidence="5">
    <location>
        <begin position="285"/>
        <end position="295"/>
    </location>
</feature>
<dbReference type="InterPro" id="IPR047388">
    <property type="entry name" value="FH-like_dFKH"/>
</dbReference>
<dbReference type="GeneID" id="108678284"/>
<feature type="compositionally biased region" description="Basic and acidic residues" evidence="5">
    <location>
        <begin position="271"/>
        <end position="284"/>
    </location>
</feature>
<dbReference type="GO" id="GO:0019904">
    <property type="term" value="F:protein domain specific binding"/>
    <property type="evidence" value="ECO:0007669"/>
    <property type="project" value="InterPro"/>
</dbReference>
<dbReference type="InterPro" id="IPR036388">
    <property type="entry name" value="WH-like_DNA-bd_sf"/>
</dbReference>
<keyword evidence="2 4" id="KW-0238">DNA-binding</keyword>